<dbReference type="Proteomes" id="UP000053240">
    <property type="component" value="Unassembled WGS sequence"/>
</dbReference>
<proteinExistence type="predicted"/>
<evidence type="ECO:0000313" key="1">
    <source>
        <dbReference type="EMBL" id="KPJ14467.1"/>
    </source>
</evidence>
<gene>
    <name evidence="1" type="ORF">RR48_13538</name>
</gene>
<reference evidence="1 2" key="1">
    <citation type="journal article" date="2015" name="Nat. Commun.">
        <title>Outbred genome sequencing and CRISPR/Cas9 gene editing in butterflies.</title>
        <authorList>
            <person name="Li X."/>
            <person name="Fan D."/>
            <person name="Zhang W."/>
            <person name="Liu G."/>
            <person name="Zhang L."/>
            <person name="Zhao L."/>
            <person name="Fang X."/>
            <person name="Chen L."/>
            <person name="Dong Y."/>
            <person name="Chen Y."/>
            <person name="Ding Y."/>
            <person name="Zhao R."/>
            <person name="Feng M."/>
            <person name="Zhu Y."/>
            <person name="Feng Y."/>
            <person name="Jiang X."/>
            <person name="Zhu D."/>
            <person name="Xiang H."/>
            <person name="Feng X."/>
            <person name="Li S."/>
            <person name="Wang J."/>
            <person name="Zhang G."/>
            <person name="Kronforst M.R."/>
            <person name="Wang W."/>
        </authorList>
    </citation>
    <scope>NUCLEOTIDE SEQUENCE [LARGE SCALE GENOMIC DNA]</scope>
    <source>
        <strain evidence="1">Ya'a_city_454_Pm</strain>
        <tissue evidence="1">Whole body</tissue>
    </source>
</reference>
<dbReference type="InParanoid" id="A0A194RA11"/>
<organism evidence="1 2">
    <name type="scientific">Papilio machaon</name>
    <name type="common">Old World swallowtail butterfly</name>
    <dbReference type="NCBI Taxonomy" id="76193"/>
    <lineage>
        <taxon>Eukaryota</taxon>
        <taxon>Metazoa</taxon>
        <taxon>Ecdysozoa</taxon>
        <taxon>Arthropoda</taxon>
        <taxon>Hexapoda</taxon>
        <taxon>Insecta</taxon>
        <taxon>Pterygota</taxon>
        <taxon>Neoptera</taxon>
        <taxon>Endopterygota</taxon>
        <taxon>Lepidoptera</taxon>
        <taxon>Glossata</taxon>
        <taxon>Ditrysia</taxon>
        <taxon>Papilionoidea</taxon>
        <taxon>Papilionidae</taxon>
        <taxon>Papilioninae</taxon>
        <taxon>Papilio</taxon>
    </lineage>
</organism>
<dbReference type="KEGG" id="pmac:106711509"/>
<dbReference type="AlphaFoldDB" id="A0A194RA11"/>
<name>A0A194RA11_PAPMA</name>
<keyword evidence="2" id="KW-1185">Reference proteome</keyword>
<sequence>MATPGKMKKKKKQVEFTADNIDNTAPVKKILEDLRNKNVQAYNFFNYNIRQRLSTKKTLPNFHFIVPGHPLNAFSDDWDGQLFTNYFEQFPYKSSNPKILTTLKHSNKTDPVTELIKAKNDWQRQWRYLKYSTTLNNMLSKYETLNDDVVHCPKHLIEMAKHWDSDPDPHFDSSYNWYYAGHGNLQLISIQWNDYLLHSEFSKLSLSEYNKNDRSISESPVATFDCGDGINILETICSSQNLVALRTKYKVFILRIVTDTDEIKFEEIKRAQSEIQYTGISFDGYHKNILYVTTLDNKLTIVNLDRMKGRSVKLKSNVSPKNNWNTVLSSERGFYTHVSTKYVTLYDKRANGIVHQWGDLRDVTDELLCNDVTSALPTETPYFYIGTNHHLFVMDMRYSHTQNQKARPINRWTHGMQCPPTYLSKCIFGYNKDLLCLSSQWCEDMCVVPNDYDGMAKESDIINVTIPFRPPSIINTLKKARQKLLCHDLYNPIDARLHTAITGSLITEFDEKFDVLMQNSLGDISCHTIFPNHFDIFMEDDSCESLNEWSKSYKLDKKDFVVTSIVDISDVWKSLKKVPDGYKILDNRREKSKCNEEEIFETFENEDLDEGLLELWTNKLEETVDQSSFALNLHFSDSDEDGK</sequence>
<dbReference type="EMBL" id="KQ460473">
    <property type="protein sequence ID" value="KPJ14467.1"/>
    <property type="molecule type" value="Genomic_DNA"/>
</dbReference>
<dbReference type="OrthoDB" id="8195041at2759"/>
<evidence type="ECO:0000313" key="2">
    <source>
        <dbReference type="Proteomes" id="UP000053240"/>
    </source>
</evidence>
<accession>A0A194RA11</accession>
<protein>
    <submittedName>
        <fullName evidence="1">Uncharacterized protein</fullName>
    </submittedName>
</protein>